<comment type="caution">
    <text evidence="2">The sequence shown here is derived from an EMBL/GenBank/DDBJ whole genome shotgun (WGS) entry which is preliminary data.</text>
</comment>
<dbReference type="Pfam" id="PF09359">
    <property type="entry name" value="VTC"/>
    <property type="match status" value="1"/>
</dbReference>
<evidence type="ECO:0000259" key="1">
    <source>
        <dbReference type="Pfam" id="PF09359"/>
    </source>
</evidence>
<dbReference type="Proteomes" id="UP001524478">
    <property type="component" value="Unassembled WGS sequence"/>
</dbReference>
<dbReference type="CDD" id="cd07750">
    <property type="entry name" value="PolyPPase_VTC_like"/>
    <property type="match status" value="1"/>
</dbReference>
<gene>
    <name evidence="2" type="ORF">NE686_06620</name>
</gene>
<sequence length="227" mass="26754">MNSIKYRHEHKFYINLGDYYILRSRLKNIMRLDENSKGDGYFIRSIYFDDINDKALFEKISGVNHREKFRIRLYNNDASFIKLEKKVKDNGLTAKFSTKISMEECNKILSGDTDWIKFTDNSLLKELYIKMKSELFRPKTIVDYNREAYIYPIGNVRITFDRTIKSGVFSRNIFDEDLPAVNVLDSKIIILEVKYDEFLPDVIADIIQVGDRRFTAVSKYALCRVFG</sequence>
<name>A0ABT1S8E8_9FIRM</name>
<evidence type="ECO:0000313" key="2">
    <source>
        <dbReference type="EMBL" id="MCQ4922749.1"/>
    </source>
</evidence>
<reference evidence="2 3" key="1">
    <citation type="submission" date="2022-06" db="EMBL/GenBank/DDBJ databases">
        <title>Isolation of gut microbiota from human fecal samples.</title>
        <authorList>
            <person name="Pamer E.G."/>
            <person name="Barat B."/>
            <person name="Waligurski E."/>
            <person name="Medina S."/>
            <person name="Paddock L."/>
            <person name="Mostad J."/>
        </authorList>
    </citation>
    <scope>NUCLEOTIDE SEQUENCE [LARGE SCALE GENOMIC DNA]</scope>
    <source>
        <strain evidence="2 3">DFI.7.95</strain>
    </source>
</reference>
<protein>
    <submittedName>
        <fullName evidence="2">Polyphosphate polymerase domain-containing protein</fullName>
    </submittedName>
</protein>
<organism evidence="2 3">
    <name type="scientific">Tissierella carlieri</name>
    <dbReference type="NCBI Taxonomy" id="689904"/>
    <lineage>
        <taxon>Bacteria</taxon>
        <taxon>Bacillati</taxon>
        <taxon>Bacillota</taxon>
        <taxon>Tissierellia</taxon>
        <taxon>Tissierellales</taxon>
        <taxon>Tissierellaceae</taxon>
        <taxon>Tissierella</taxon>
    </lineage>
</organism>
<dbReference type="EMBL" id="JANGAC010000004">
    <property type="protein sequence ID" value="MCQ4922749.1"/>
    <property type="molecule type" value="Genomic_DNA"/>
</dbReference>
<keyword evidence="3" id="KW-1185">Reference proteome</keyword>
<evidence type="ECO:0000313" key="3">
    <source>
        <dbReference type="Proteomes" id="UP001524478"/>
    </source>
</evidence>
<feature type="domain" description="VTC" evidence="1">
    <location>
        <begin position="7"/>
        <end position="221"/>
    </location>
</feature>
<dbReference type="RefSeq" id="WP_216557225.1">
    <property type="nucleotide sequence ID" value="NZ_JAHLOH010000023.1"/>
</dbReference>
<dbReference type="InterPro" id="IPR018966">
    <property type="entry name" value="VTC_domain"/>
</dbReference>
<accession>A0ABT1S8E8</accession>
<proteinExistence type="predicted"/>